<dbReference type="EMBL" id="MU863934">
    <property type="protein sequence ID" value="KAK4199246.1"/>
    <property type="molecule type" value="Genomic_DNA"/>
</dbReference>
<accession>A0AAN6XGP9</accession>
<evidence type="ECO:0000256" key="2">
    <source>
        <dbReference type="SAM" id="Phobius"/>
    </source>
</evidence>
<feature type="compositionally biased region" description="Polar residues" evidence="1">
    <location>
        <begin position="233"/>
        <end position="253"/>
    </location>
</feature>
<gene>
    <name evidence="3" type="ORF">QBC40DRAFT_84602</name>
</gene>
<keyword evidence="2" id="KW-0812">Transmembrane</keyword>
<dbReference type="Proteomes" id="UP001303160">
    <property type="component" value="Unassembled WGS sequence"/>
</dbReference>
<protein>
    <submittedName>
        <fullName evidence="3">Uncharacterized protein</fullName>
    </submittedName>
</protein>
<keyword evidence="2" id="KW-0472">Membrane</keyword>
<keyword evidence="2" id="KW-1133">Transmembrane helix</keyword>
<name>A0AAN6XGP9_9PEZI</name>
<feature type="transmembrane region" description="Helical" evidence="2">
    <location>
        <begin position="6"/>
        <end position="27"/>
    </location>
</feature>
<feature type="region of interest" description="Disordered" evidence="1">
    <location>
        <begin position="88"/>
        <end position="253"/>
    </location>
</feature>
<evidence type="ECO:0000256" key="1">
    <source>
        <dbReference type="SAM" id="MobiDB-lite"/>
    </source>
</evidence>
<evidence type="ECO:0000313" key="3">
    <source>
        <dbReference type="EMBL" id="KAK4199246.1"/>
    </source>
</evidence>
<evidence type="ECO:0000313" key="4">
    <source>
        <dbReference type="Proteomes" id="UP001303160"/>
    </source>
</evidence>
<feature type="compositionally biased region" description="Basic and acidic residues" evidence="1">
    <location>
        <begin position="219"/>
        <end position="232"/>
    </location>
</feature>
<reference evidence="3" key="1">
    <citation type="journal article" date="2023" name="Mol. Phylogenet. Evol.">
        <title>Genome-scale phylogeny and comparative genomics of the fungal order Sordariales.</title>
        <authorList>
            <person name="Hensen N."/>
            <person name="Bonometti L."/>
            <person name="Westerberg I."/>
            <person name="Brannstrom I.O."/>
            <person name="Guillou S."/>
            <person name="Cros-Aarteil S."/>
            <person name="Calhoun S."/>
            <person name="Haridas S."/>
            <person name="Kuo A."/>
            <person name="Mondo S."/>
            <person name="Pangilinan J."/>
            <person name="Riley R."/>
            <person name="LaButti K."/>
            <person name="Andreopoulos B."/>
            <person name="Lipzen A."/>
            <person name="Chen C."/>
            <person name="Yan M."/>
            <person name="Daum C."/>
            <person name="Ng V."/>
            <person name="Clum A."/>
            <person name="Steindorff A."/>
            <person name="Ohm R.A."/>
            <person name="Martin F."/>
            <person name="Silar P."/>
            <person name="Natvig D.O."/>
            <person name="Lalanne C."/>
            <person name="Gautier V."/>
            <person name="Ament-Velasquez S.L."/>
            <person name="Kruys A."/>
            <person name="Hutchinson M.I."/>
            <person name="Powell A.J."/>
            <person name="Barry K."/>
            <person name="Miller A.N."/>
            <person name="Grigoriev I.V."/>
            <person name="Debuchy R."/>
            <person name="Gladieux P."/>
            <person name="Hiltunen Thoren M."/>
            <person name="Johannesson H."/>
        </authorList>
    </citation>
    <scope>NUCLEOTIDE SEQUENCE</scope>
    <source>
        <strain evidence="3">CBS 315.58</strain>
    </source>
</reference>
<feature type="compositionally biased region" description="Low complexity" evidence="1">
    <location>
        <begin position="188"/>
        <end position="204"/>
    </location>
</feature>
<reference evidence="3" key="2">
    <citation type="submission" date="2023-05" db="EMBL/GenBank/DDBJ databases">
        <authorList>
            <consortium name="Lawrence Berkeley National Laboratory"/>
            <person name="Steindorff A."/>
            <person name="Hensen N."/>
            <person name="Bonometti L."/>
            <person name="Westerberg I."/>
            <person name="Brannstrom I.O."/>
            <person name="Guillou S."/>
            <person name="Cros-Aarteil S."/>
            <person name="Calhoun S."/>
            <person name="Haridas S."/>
            <person name="Kuo A."/>
            <person name="Mondo S."/>
            <person name="Pangilinan J."/>
            <person name="Riley R."/>
            <person name="Labutti K."/>
            <person name="Andreopoulos B."/>
            <person name="Lipzen A."/>
            <person name="Chen C."/>
            <person name="Yanf M."/>
            <person name="Daum C."/>
            <person name="Ng V."/>
            <person name="Clum A."/>
            <person name="Ohm R."/>
            <person name="Martin F."/>
            <person name="Silar P."/>
            <person name="Natvig D."/>
            <person name="Lalanne C."/>
            <person name="Gautier V."/>
            <person name="Ament-Velasquez S.L."/>
            <person name="Kruys A."/>
            <person name="Hutchinson M.I."/>
            <person name="Powell A.J."/>
            <person name="Barry K."/>
            <person name="Miller A.N."/>
            <person name="Grigoriev I.V."/>
            <person name="Debuchy R."/>
            <person name="Gladieux P."/>
            <person name="Thoren M.H."/>
            <person name="Johannesson H."/>
        </authorList>
    </citation>
    <scope>NUCLEOTIDE SEQUENCE</scope>
    <source>
        <strain evidence="3">CBS 315.58</strain>
    </source>
</reference>
<dbReference type="AlphaFoldDB" id="A0AAN6XGP9"/>
<sequence length="253" mass="26779">MEMKVIGTVLSIIVGLLCVFGLAIRYVPRWREHRMANGGKQKTRGTAQTTATQGLEMGLLRNPNEIVRNSLQGGRLVVVVEDGGSRTISQQRAGNHNDNDANRPTPAVCGLGIRGLEGVPAGPTVVGDNGNSPQSGRSVQSCESDWGVQPTPTSDVQSRLLTPVPRDGSAGGGFLGSNRQPVDTPGDAPAATQQQAGTEQTWQAVSEGENVEDVEITGSEEKGQPIGDKQDRPNSTYNERQPSCGNLGRRSTL</sequence>
<comment type="caution">
    <text evidence="3">The sequence shown here is derived from an EMBL/GenBank/DDBJ whole genome shotgun (WGS) entry which is preliminary data.</text>
</comment>
<proteinExistence type="predicted"/>
<organism evidence="3 4">
    <name type="scientific">Triangularia verruculosa</name>
    <dbReference type="NCBI Taxonomy" id="2587418"/>
    <lineage>
        <taxon>Eukaryota</taxon>
        <taxon>Fungi</taxon>
        <taxon>Dikarya</taxon>
        <taxon>Ascomycota</taxon>
        <taxon>Pezizomycotina</taxon>
        <taxon>Sordariomycetes</taxon>
        <taxon>Sordariomycetidae</taxon>
        <taxon>Sordariales</taxon>
        <taxon>Podosporaceae</taxon>
        <taxon>Triangularia</taxon>
    </lineage>
</organism>
<feature type="compositionally biased region" description="Polar residues" evidence="1">
    <location>
        <begin position="129"/>
        <end position="143"/>
    </location>
</feature>
<keyword evidence="4" id="KW-1185">Reference proteome</keyword>
<feature type="compositionally biased region" description="Polar residues" evidence="1">
    <location>
        <begin position="150"/>
        <end position="160"/>
    </location>
</feature>